<keyword evidence="1" id="KW-0812">Transmembrane</keyword>
<protein>
    <submittedName>
        <fullName evidence="2">Uncharacterized protein</fullName>
    </submittedName>
</protein>
<evidence type="ECO:0000313" key="2">
    <source>
        <dbReference type="EMBL" id="KAH7072443.1"/>
    </source>
</evidence>
<reference evidence="2" key="1">
    <citation type="journal article" date="2021" name="Nat. Commun.">
        <title>Genetic determinants of endophytism in the Arabidopsis root mycobiome.</title>
        <authorList>
            <person name="Mesny F."/>
            <person name="Miyauchi S."/>
            <person name="Thiergart T."/>
            <person name="Pickel B."/>
            <person name="Atanasova L."/>
            <person name="Karlsson M."/>
            <person name="Huettel B."/>
            <person name="Barry K.W."/>
            <person name="Haridas S."/>
            <person name="Chen C."/>
            <person name="Bauer D."/>
            <person name="Andreopoulos W."/>
            <person name="Pangilinan J."/>
            <person name="LaButti K."/>
            <person name="Riley R."/>
            <person name="Lipzen A."/>
            <person name="Clum A."/>
            <person name="Drula E."/>
            <person name="Henrissat B."/>
            <person name="Kohler A."/>
            <person name="Grigoriev I.V."/>
            <person name="Martin F.M."/>
            <person name="Hacquard S."/>
        </authorList>
    </citation>
    <scope>NUCLEOTIDE SEQUENCE</scope>
    <source>
        <strain evidence="2">MPI-SDFR-AT-0120</strain>
    </source>
</reference>
<evidence type="ECO:0000313" key="3">
    <source>
        <dbReference type="Proteomes" id="UP000813461"/>
    </source>
</evidence>
<feature type="transmembrane region" description="Helical" evidence="1">
    <location>
        <begin position="56"/>
        <end position="79"/>
    </location>
</feature>
<keyword evidence="1" id="KW-0472">Membrane</keyword>
<proteinExistence type="predicted"/>
<evidence type="ECO:0000256" key="1">
    <source>
        <dbReference type="SAM" id="Phobius"/>
    </source>
</evidence>
<dbReference type="AlphaFoldDB" id="A0A8K0QWS4"/>
<sequence length="724" mass="80252">MSQSSSSTTQLKGLLPETYRHASAHEKACTGEIPKVIVKNSYFAALLSVRVHVPSVTITAFLIEVVIVSSLTAIIVDLLRYHLLHDGLRLDFLGSGFSLAYPTWLRSVFTTGRGSSSRSNSPRAPSRGRYVLSLALNIIRSQSILLICLVGLTGLANTVGPASALLFQPIQLWRKVSSTNFYLNGLEDDLWPSNLTQNHTGPTQCASSPLHMEFNPCLHASWRVLLGGLTTLNPIRPAFDFSIPGASAFFYPPGAVIKGNIAMPEYNYTNGDPDTWAVGPDLGVTSHLAYLGEETVTAFNVATGWRRRLRDFVESRLVLTTPGKFPVVRTLCAVRIEMTNSVTKLRVPVVNENQFWRARVVHGTGPSVDIDLKDLNLSDWDAFHISEGTTLQYRAKWLPLPAEIGNGSAVMVMLMQHSPRTYASVCVIDARWAEGQTIQSDRAFMWSWESQPGYQEFDPLSSLPEWHFERTSMFDPRYAPHYSRPISVQQPWLDALAPQMPEASIPGTGLVMNTFEALLNQSGHFRASSRDVEYGNTMLEYITTLFFLNALSRIGLTHQLEPNNPSSTSLRPEFANKRNFDDGFVGGKDLYEQKNASEPYTRAYYEQYRFGTAWAFKSAGQYISMAILGLHVILALAHSVVLCWSRRSSKAWASVNELIVLAYNSATRPRPFKNCSSGIERPRTLKTKVRIGTRVVGDGIVQAELVVCGDEGEVGDVVPGKAYS</sequence>
<name>A0A8K0QWS4_9PLEO</name>
<keyword evidence="3" id="KW-1185">Reference proteome</keyword>
<dbReference type="Proteomes" id="UP000813461">
    <property type="component" value="Unassembled WGS sequence"/>
</dbReference>
<organism evidence="2 3">
    <name type="scientific">Paraphoma chrysanthemicola</name>
    <dbReference type="NCBI Taxonomy" id="798071"/>
    <lineage>
        <taxon>Eukaryota</taxon>
        <taxon>Fungi</taxon>
        <taxon>Dikarya</taxon>
        <taxon>Ascomycota</taxon>
        <taxon>Pezizomycotina</taxon>
        <taxon>Dothideomycetes</taxon>
        <taxon>Pleosporomycetidae</taxon>
        <taxon>Pleosporales</taxon>
        <taxon>Pleosporineae</taxon>
        <taxon>Phaeosphaeriaceae</taxon>
        <taxon>Paraphoma</taxon>
    </lineage>
</organism>
<feature type="transmembrane region" description="Helical" evidence="1">
    <location>
        <begin position="622"/>
        <end position="644"/>
    </location>
</feature>
<accession>A0A8K0QWS4</accession>
<dbReference type="OrthoDB" id="5342924at2759"/>
<dbReference type="EMBL" id="JAGMVJ010000023">
    <property type="protein sequence ID" value="KAH7072443.1"/>
    <property type="molecule type" value="Genomic_DNA"/>
</dbReference>
<gene>
    <name evidence="2" type="ORF">FB567DRAFT_554114</name>
</gene>
<keyword evidence="1" id="KW-1133">Transmembrane helix</keyword>
<feature type="transmembrane region" description="Helical" evidence="1">
    <location>
        <begin position="144"/>
        <end position="167"/>
    </location>
</feature>
<comment type="caution">
    <text evidence="2">The sequence shown here is derived from an EMBL/GenBank/DDBJ whole genome shotgun (WGS) entry which is preliminary data.</text>
</comment>